<sequence>MQPMDQGAVSTFKACYLWATLATAFAAMEDNGVILRKFWEAYDISHCIDNIATAWKDVSLKCMQGIWERCLKRFALLVHNFEGFDPNKDLEEISDNILMLTRALSLEADAEDVKKWIAYPEGELSNEELIELKEELEAQGLAEEEEEIKF</sequence>
<organism evidence="2">
    <name type="scientific">Micrurus surinamensis</name>
    <name type="common">Surinam coral snake</name>
    <dbReference type="NCBI Taxonomy" id="129470"/>
    <lineage>
        <taxon>Eukaryota</taxon>
        <taxon>Metazoa</taxon>
        <taxon>Chordata</taxon>
        <taxon>Craniata</taxon>
        <taxon>Vertebrata</taxon>
        <taxon>Euteleostomi</taxon>
        <taxon>Lepidosauria</taxon>
        <taxon>Squamata</taxon>
        <taxon>Bifurcata</taxon>
        <taxon>Unidentata</taxon>
        <taxon>Episquamata</taxon>
        <taxon>Toxicofera</taxon>
        <taxon>Serpentes</taxon>
        <taxon>Colubroidea</taxon>
        <taxon>Elapidae</taxon>
        <taxon>Elapinae</taxon>
        <taxon>Micrurus</taxon>
    </lineage>
</organism>
<dbReference type="AlphaFoldDB" id="A0A2D4PQN5"/>
<name>A0A2D4PQN5_MICSU</name>
<dbReference type="Pfam" id="PF03184">
    <property type="entry name" value="DDE_1"/>
    <property type="match status" value="1"/>
</dbReference>
<reference evidence="2" key="1">
    <citation type="submission" date="2017-07" db="EMBL/GenBank/DDBJ databases">
        <authorList>
            <person name="Mikheyev A."/>
            <person name="Grau M."/>
        </authorList>
    </citation>
    <scope>NUCLEOTIDE SEQUENCE</scope>
    <source>
        <tissue evidence="2">Venom_gland</tissue>
    </source>
</reference>
<evidence type="ECO:0000313" key="2">
    <source>
        <dbReference type="EMBL" id="LAB60271.1"/>
    </source>
</evidence>
<feature type="domain" description="DDE-1" evidence="1">
    <location>
        <begin position="1"/>
        <end position="67"/>
    </location>
</feature>
<protein>
    <recommendedName>
        <fullName evidence="1">DDE-1 domain-containing protein</fullName>
    </recommendedName>
</protein>
<reference evidence="2" key="2">
    <citation type="submission" date="2017-11" db="EMBL/GenBank/DDBJ databases">
        <title>Coralsnake Venomics: Analyses of Venom Gland Transcriptomes and Proteomes of Six Brazilian Taxa.</title>
        <authorList>
            <person name="Aird S.D."/>
            <person name="Jorge da Silva N."/>
            <person name="Qiu L."/>
            <person name="Villar-Briones A."/>
            <person name="Aparecida-Saddi V."/>
            <person name="Campos-Telles M.P."/>
            <person name="Grau M."/>
            <person name="Mikheyev A.S."/>
        </authorList>
    </citation>
    <scope>NUCLEOTIDE SEQUENCE</scope>
    <source>
        <tissue evidence="2">Venom_gland</tissue>
    </source>
</reference>
<proteinExistence type="predicted"/>
<dbReference type="GO" id="GO:0003676">
    <property type="term" value="F:nucleic acid binding"/>
    <property type="evidence" value="ECO:0007669"/>
    <property type="project" value="InterPro"/>
</dbReference>
<dbReference type="EMBL" id="IACN01084893">
    <property type="protein sequence ID" value="LAB60271.1"/>
    <property type="molecule type" value="Transcribed_RNA"/>
</dbReference>
<accession>A0A2D4PQN5</accession>
<evidence type="ECO:0000259" key="1">
    <source>
        <dbReference type="Pfam" id="PF03184"/>
    </source>
</evidence>
<dbReference type="InterPro" id="IPR004875">
    <property type="entry name" value="DDE_SF_endonuclease_dom"/>
</dbReference>